<reference evidence="1 2" key="1">
    <citation type="submission" date="2018-05" db="EMBL/GenBank/DDBJ databases">
        <title>Rhodobacteraceae gen. nov., sp. nov. isolated from sea water.</title>
        <authorList>
            <person name="Ren Y."/>
        </authorList>
    </citation>
    <scope>NUCLEOTIDE SEQUENCE [LARGE SCALE GENOMIC DNA]</scope>
    <source>
        <strain evidence="1 2">TG-679</strain>
    </source>
</reference>
<dbReference type="Proteomes" id="UP000245680">
    <property type="component" value="Unassembled WGS sequence"/>
</dbReference>
<dbReference type="SUPFAM" id="SSF56209">
    <property type="entry name" value="Nitrile hydratase alpha chain"/>
    <property type="match status" value="1"/>
</dbReference>
<name>A0A2V2LGF3_9RHOB</name>
<gene>
    <name evidence="1" type="ORF">DKT77_10350</name>
</gene>
<dbReference type="GO" id="GO:0046914">
    <property type="term" value="F:transition metal ion binding"/>
    <property type="evidence" value="ECO:0007669"/>
    <property type="project" value="InterPro"/>
</dbReference>
<proteinExistence type="predicted"/>
<dbReference type="AlphaFoldDB" id="A0A2V2LGF3"/>
<comment type="caution">
    <text evidence="1">The sequence shown here is derived from an EMBL/GenBank/DDBJ whole genome shotgun (WGS) entry which is preliminary data.</text>
</comment>
<dbReference type="Gene3D" id="3.90.330.10">
    <property type="entry name" value="Nitrile hydratase alpha /Thiocyanate hydrolase gamma"/>
    <property type="match status" value="1"/>
</dbReference>
<evidence type="ECO:0000313" key="2">
    <source>
        <dbReference type="Proteomes" id="UP000245680"/>
    </source>
</evidence>
<sequence>MKRELSRALAPVLNRVVPTRAAPQAADPIPADELVRRKTRLLNRDEVARYLPDILGRALARCWIDGAFRDRFLADPKGILAEYDVYLPDIFSIAIETEGASRPRVVVYESNPRNGMRKRLLYLQLVMMAGK</sequence>
<keyword evidence="2" id="KW-1185">Reference proteome</keyword>
<evidence type="ECO:0000313" key="1">
    <source>
        <dbReference type="EMBL" id="PWR02584.1"/>
    </source>
</evidence>
<organism evidence="1 2">
    <name type="scientific">Meridianimarinicoccus roseus</name>
    <dbReference type="NCBI Taxonomy" id="2072018"/>
    <lineage>
        <taxon>Bacteria</taxon>
        <taxon>Pseudomonadati</taxon>
        <taxon>Pseudomonadota</taxon>
        <taxon>Alphaproteobacteria</taxon>
        <taxon>Rhodobacterales</taxon>
        <taxon>Paracoccaceae</taxon>
        <taxon>Meridianimarinicoccus</taxon>
    </lineage>
</organism>
<dbReference type="OrthoDB" id="8479415at2"/>
<accession>A0A2V2LGF3</accession>
<protein>
    <submittedName>
        <fullName evidence="1">Uncharacterized protein</fullName>
    </submittedName>
</protein>
<dbReference type="InterPro" id="IPR036648">
    <property type="entry name" value="CN_Hdrase_a/SCN_Hdrase_g_sf"/>
</dbReference>
<dbReference type="RefSeq" id="WP_109811633.1">
    <property type="nucleotide sequence ID" value="NZ_QGKU01000033.1"/>
</dbReference>
<dbReference type="GO" id="GO:0003824">
    <property type="term" value="F:catalytic activity"/>
    <property type="evidence" value="ECO:0007669"/>
    <property type="project" value="InterPro"/>
</dbReference>
<dbReference type="EMBL" id="QGKU01000033">
    <property type="protein sequence ID" value="PWR02584.1"/>
    <property type="molecule type" value="Genomic_DNA"/>
</dbReference>